<reference evidence="4 5" key="1">
    <citation type="journal article" date="2008" name="Int. J. Syst. Evol. Microbiol.">
        <title>Description of Roseateles aquatilis sp. nov. and Roseateles terrae sp. nov., in the class Betaproteobacteria, and emended description of the genus Roseateles.</title>
        <authorList>
            <person name="Gomila M."/>
            <person name="Bowien B."/>
            <person name="Falsen E."/>
            <person name="Moore E.R."/>
            <person name="Lalucat J."/>
        </authorList>
    </citation>
    <scope>NUCLEOTIDE SEQUENCE [LARGE SCALE GENOMIC DNA]</scope>
    <source>
        <strain evidence="4 5">CCUG 48205</strain>
    </source>
</reference>
<feature type="chain" id="PRO_5012602870" evidence="2">
    <location>
        <begin position="28"/>
        <end position="263"/>
    </location>
</feature>
<dbReference type="Pfam" id="PF17131">
    <property type="entry name" value="LolA_like"/>
    <property type="match status" value="1"/>
</dbReference>
<accession>A0A246JDL0</accession>
<dbReference type="OrthoDB" id="368800at2"/>
<dbReference type="CDD" id="cd16329">
    <property type="entry name" value="LolA_like"/>
    <property type="match status" value="1"/>
</dbReference>
<dbReference type="AlphaFoldDB" id="A0A246JDL0"/>
<dbReference type="Proteomes" id="UP000197468">
    <property type="component" value="Unassembled WGS sequence"/>
</dbReference>
<dbReference type="RefSeq" id="WP_088384875.1">
    <property type="nucleotide sequence ID" value="NZ_NIOF01000004.1"/>
</dbReference>
<name>A0A246JDL0_9BURK</name>
<evidence type="ECO:0000259" key="3">
    <source>
        <dbReference type="Pfam" id="PF17131"/>
    </source>
</evidence>
<dbReference type="EMBL" id="NIOF01000004">
    <property type="protein sequence ID" value="OWQ90668.1"/>
    <property type="molecule type" value="Genomic_DNA"/>
</dbReference>
<keyword evidence="1 2" id="KW-0732">Signal</keyword>
<dbReference type="SUPFAM" id="SSF89392">
    <property type="entry name" value="Prokaryotic lipoproteins and lipoprotein localization factors"/>
    <property type="match status" value="1"/>
</dbReference>
<organism evidence="4 5">
    <name type="scientific">Roseateles aquatilis</name>
    <dbReference type="NCBI Taxonomy" id="431061"/>
    <lineage>
        <taxon>Bacteria</taxon>
        <taxon>Pseudomonadati</taxon>
        <taxon>Pseudomonadota</taxon>
        <taxon>Betaproteobacteria</taxon>
        <taxon>Burkholderiales</taxon>
        <taxon>Sphaerotilaceae</taxon>
        <taxon>Roseateles</taxon>
    </lineage>
</organism>
<keyword evidence="5" id="KW-1185">Reference proteome</keyword>
<evidence type="ECO:0000313" key="4">
    <source>
        <dbReference type="EMBL" id="OWQ90668.1"/>
    </source>
</evidence>
<dbReference type="InterPro" id="IPR029046">
    <property type="entry name" value="LolA/LolB/LppX"/>
</dbReference>
<sequence>MSDHLPCAGRRALVCAFAGLALPRARAAVDAAQLLAQSDAIRNPPRSFALTTTLLEYKAGRQKDEMTLRAYSSMRGSDGQFRSLAAFESPAKDVGKLMLKDGTNLWLFDPSSKATIRISPQQKLLGQAANGDVVTTNFAVDYEARLDGEESITDGDRKPVDCHRLALSARTGAATYHRVQLWIARDGARPVKAQFFVESGALLKTAYYRRVRAVLGADRPTETVLIDALQPDWITLMRFDRHAWRDVPETWLQRDYLSRFRPE</sequence>
<feature type="domain" description="Uncharacterized protein TP-0789" evidence="3">
    <location>
        <begin position="82"/>
        <end position="259"/>
    </location>
</feature>
<dbReference type="InterPro" id="IPR033399">
    <property type="entry name" value="TP_0789-like"/>
</dbReference>
<feature type="signal peptide" evidence="2">
    <location>
        <begin position="1"/>
        <end position="27"/>
    </location>
</feature>
<evidence type="ECO:0000256" key="1">
    <source>
        <dbReference type="ARBA" id="ARBA00022729"/>
    </source>
</evidence>
<proteinExistence type="predicted"/>
<keyword evidence="4" id="KW-0449">Lipoprotein</keyword>
<dbReference type="Gene3D" id="2.50.20.10">
    <property type="entry name" value="Lipoprotein localisation LolA/LolB/LppX"/>
    <property type="match status" value="1"/>
</dbReference>
<evidence type="ECO:0000313" key="5">
    <source>
        <dbReference type="Proteomes" id="UP000197468"/>
    </source>
</evidence>
<dbReference type="PIRSF" id="PIRSF028205">
    <property type="entry name" value="UCP028205"/>
    <property type="match status" value="1"/>
</dbReference>
<protein>
    <submittedName>
        <fullName evidence="4">Outer membrane lipoprotein-sorting protein</fullName>
    </submittedName>
</protein>
<dbReference type="InterPro" id="IPR011220">
    <property type="entry name" value="UCP028205"/>
</dbReference>
<comment type="caution">
    <text evidence="4">The sequence shown here is derived from an EMBL/GenBank/DDBJ whole genome shotgun (WGS) entry which is preliminary data.</text>
</comment>
<gene>
    <name evidence="4" type="ORF">CDN99_10760</name>
</gene>
<evidence type="ECO:0000256" key="2">
    <source>
        <dbReference type="SAM" id="SignalP"/>
    </source>
</evidence>